<organism evidence="1 2">
    <name type="scientific">Araneus ventricosus</name>
    <name type="common">Orbweaver spider</name>
    <name type="synonym">Epeira ventricosa</name>
    <dbReference type="NCBI Taxonomy" id="182803"/>
    <lineage>
        <taxon>Eukaryota</taxon>
        <taxon>Metazoa</taxon>
        <taxon>Ecdysozoa</taxon>
        <taxon>Arthropoda</taxon>
        <taxon>Chelicerata</taxon>
        <taxon>Arachnida</taxon>
        <taxon>Araneae</taxon>
        <taxon>Araneomorphae</taxon>
        <taxon>Entelegynae</taxon>
        <taxon>Araneoidea</taxon>
        <taxon>Araneidae</taxon>
        <taxon>Araneus</taxon>
    </lineage>
</organism>
<keyword evidence="2" id="KW-1185">Reference proteome</keyword>
<evidence type="ECO:0000313" key="1">
    <source>
        <dbReference type="EMBL" id="GBM21182.1"/>
    </source>
</evidence>
<protein>
    <submittedName>
        <fullName evidence="1">Uncharacterized protein</fullName>
    </submittedName>
</protein>
<sequence>MYTPELRTQGVPYQLNGYTWKKVQTVLPLGDMNDLASVLASVESSSPACDVSKDNRAQKLSWMSGVEHKLAKWRIDWIYGAEGQN</sequence>
<dbReference type="Proteomes" id="UP000499080">
    <property type="component" value="Unassembled WGS sequence"/>
</dbReference>
<accession>A0A4Y2DWA1</accession>
<comment type="caution">
    <text evidence="1">The sequence shown here is derived from an EMBL/GenBank/DDBJ whole genome shotgun (WGS) entry which is preliminary data.</text>
</comment>
<evidence type="ECO:0000313" key="2">
    <source>
        <dbReference type="Proteomes" id="UP000499080"/>
    </source>
</evidence>
<proteinExistence type="predicted"/>
<dbReference type="AlphaFoldDB" id="A0A4Y2DWA1"/>
<name>A0A4Y2DWA1_ARAVE</name>
<reference evidence="1 2" key="1">
    <citation type="journal article" date="2019" name="Sci. Rep.">
        <title>Orb-weaving spider Araneus ventricosus genome elucidates the spidroin gene catalogue.</title>
        <authorList>
            <person name="Kono N."/>
            <person name="Nakamura H."/>
            <person name="Ohtoshi R."/>
            <person name="Moran D.A.P."/>
            <person name="Shinohara A."/>
            <person name="Yoshida Y."/>
            <person name="Fujiwara M."/>
            <person name="Mori M."/>
            <person name="Tomita M."/>
            <person name="Arakawa K."/>
        </authorList>
    </citation>
    <scope>NUCLEOTIDE SEQUENCE [LARGE SCALE GENOMIC DNA]</scope>
</reference>
<dbReference type="EMBL" id="BGPR01000455">
    <property type="protein sequence ID" value="GBM21182.1"/>
    <property type="molecule type" value="Genomic_DNA"/>
</dbReference>
<gene>
    <name evidence="1" type="ORF">AVEN_50912_1</name>
</gene>